<name>A0A645BR92_9ZZZZ</name>
<gene>
    <name evidence="1" type="ORF">SDC9_114671</name>
</gene>
<accession>A0A645BR92</accession>
<evidence type="ECO:0000313" key="1">
    <source>
        <dbReference type="EMBL" id="MPM67747.1"/>
    </source>
</evidence>
<dbReference type="AlphaFoldDB" id="A0A645BR92"/>
<proteinExistence type="predicted"/>
<comment type="caution">
    <text evidence="1">The sequence shown here is derived from an EMBL/GenBank/DDBJ whole genome shotgun (WGS) entry which is preliminary data.</text>
</comment>
<organism evidence="1">
    <name type="scientific">bioreactor metagenome</name>
    <dbReference type="NCBI Taxonomy" id="1076179"/>
    <lineage>
        <taxon>unclassified sequences</taxon>
        <taxon>metagenomes</taxon>
        <taxon>ecological metagenomes</taxon>
    </lineage>
</organism>
<dbReference type="EMBL" id="VSSQ01021869">
    <property type="protein sequence ID" value="MPM67747.1"/>
    <property type="molecule type" value="Genomic_DNA"/>
</dbReference>
<protein>
    <submittedName>
        <fullName evidence="1">Uncharacterized protein</fullName>
    </submittedName>
</protein>
<sequence length="224" mass="24987">MVTSGIKRLQLIITVAFFPKNDRALFKRQLFTEYPLLIDRQHFPHALASCAGTFLGIVGKMGTGQFLHPLIAMRAILEHLEVIGGLFGLLPAIDRTDFLPASRAAPCAQLLEQHPEIGIDVRDRSHSRARIFIGNVLLDLDGGGHMANRLDIRFADPLVADRLQILALALLIKHIHRQSRFPGTGYPCKDNPFVPRQVHGDVFQIPFLRTDDPDMVHVCSPLPI</sequence>
<reference evidence="1" key="1">
    <citation type="submission" date="2019-08" db="EMBL/GenBank/DDBJ databases">
        <authorList>
            <person name="Kucharzyk K."/>
            <person name="Murdoch R.W."/>
            <person name="Higgins S."/>
            <person name="Loffler F."/>
        </authorList>
    </citation>
    <scope>NUCLEOTIDE SEQUENCE</scope>
</reference>